<feature type="domain" description="PucR C-terminal helix-turn-helix" evidence="3">
    <location>
        <begin position="455"/>
        <end position="511"/>
    </location>
</feature>
<dbReference type="Pfam" id="PF07905">
    <property type="entry name" value="PucR"/>
    <property type="match status" value="1"/>
</dbReference>
<dbReference type="PANTHER" id="PTHR33744">
    <property type="entry name" value="CARBOHYDRATE DIACID REGULATOR"/>
    <property type="match status" value="1"/>
</dbReference>
<evidence type="ECO:0000259" key="2">
    <source>
        <dbReference type="Pfam" id="PF07905"/>
    </source>
</evidence>
<evidence type="ECO:0000313" key="6">
    <source>
        <dbReference type="Proteomes" id="UP000320717"/>
    </source>
</evidence>
<dbReference type="Pfam" id="PF17853">
    <property type="entry name" value="GGDEF_2"/>
    <property type="match status" value="1"/>
</dbReference>
<organism evidence="5 6">
    <name type="scientific">Glutamicibacter halophytocola</name>
    <dbReference type="NCBI Taxonomy" id="1933880"/>
    <lineage>
        <taxon>Bacteria</taxon>
        <taxon>Bacillati</taxon>
        <taxon>Actinomycetota</taxon>
        <taxon>Actinomycetes</taxon>
        <taxon>Micrococcales</taxon>
        <taxon>Micrococcaceae</taxon>
        <taxon>Glutamicibacter</taxon>
    </lineage>
</organism>
<dbReference type="InterPro" id="IPR051448">
    <property type="entry name" value="CdaR-like_regulators"/>
</dbReference>
<dbReference type="EMBL" id="CP042260">
    <property type="protein sequence ID" value="QDY66128.1"/>
    <property type="molecule type" value="Genomic_DNA"/>
</dbReference>
<protein>
    <submittedName>
        <fullName evidence="5">PucR family transcriptional regulator</fullName>
    </submittedName>
</protein>
<dbReference type="Pfam" id="PF13556">
    <property type="entry name" value="HTH_30"/>
    <property type="match status" value="1"/>
</dbReference>
<keyword evidence="6" id="KW-1185">Reference proteome</keyword>
<dbReference type="InterPro" id="IPR042070">
    <property type="entry name" value="PucR_C-HTH_sf"/>
</dbReference>
<proteinExistence type="inferred from homology"/>
<evidence type="ECO:0000313" key="5">
    <source>
        <dbReference type="EMBL" id="QDY66128.1"/>
    </source>
</evidence>
<feature type="domain" description="CdaR GGDEF-like" evidence="4">
    <location>
        <begin position="276"/>
        <end position="402"/>
    </location>
</feature>
<accession>A0ABX5Y7P4</accession>
<gene>
    <name evidence="5" type="ORF">FQA45_07275</name>
</gene>
<reference evidence="5 6" key="1">
    <citation type="submission" date="2019-07" db="EMBL/GenBank/DDBJ databases">
        <title>Complete Genome Sequence of drought tolerant Plant Growth-Promoting Rhizobacterium Glutamicibacter halophytocola DR408.</title>
        <authorList>
            <person name="Nishu S.D."/>
            <person name="Lee T.K."/>
        </authorList>
    </citation>
    <scope>NUCLEOTIDE SEQUENCE [LARGE SCALE GENOMIC DNA]</scope>
    <source>
        <strain evidence="5 6">DR408</strain>
    </source>
</reference>
<evidence type="ECO:0000259" key="4">
    <source>
        <dbReference type="Pfam" id="PF17853"/>
    </source>
</evidence>
<dbReference type="InterPro" id="IPR041522">
    <property type="entry name" value="CdaR_GGDEF"/>
</dbReference>
<dbReference type="Gene3D" id="1.10.10.2840">
    <property type="entry name" value="PucR C-terminal helix-turn-helix domain"/>
    <property type="match status" value="1"/>
</dbReference>
<feature type="domain" description="Purine catabolism PurC-like" evidence="2">
    <location>
        <begin position="15"/>
        <end position="124"/>
    </location>
</feature>
<dbReference type="PANTHER" id="PTHR33744:SF1">
    <property type="entry name" value="DNA-BINDING TRANSCRIPTIONAL ACTIVATOR ADER"/>
    <property type="match status" value="1"/>
</dbReference>
<name>A0ABX5Y7P4_9MICC</name>
<sequence length="517" mass="56509">MQERLRSVKMLTVNEVLQLPVVQAADPRILCADGLDSELRWVHVTESSENTELLLGRELVLTTLRNVSDVRGFITALRAAGAAAVIIEDTTGSDISAADLGLPVIVLRRRTRFVAITEVIHQLLVAQQLEAVQFSRTVHEIYTGLSLSEADEADIVARTAELLRAPVVLEDVRHRVLAHADAHLEDWINRSKFVGYLQHTGRATGAENWLQTPVGAARRRWGRLIVPAQLQDDDRAALVLERAGQALTIARLSGRDERELLYQTRTATLHELAAGHSYSEKELSIRTQALGLAPAAYYVPVVISTSAAASATETQLADRALLEELDQLADSMHLGILAGLRKPGYLSILLPVRARELIDSTLQGFTRRLAEQRAEPVAIGVGPEGTLGAAITGLEQAAQVAEIVPHLPTRAQPYYRFADLRLRGVLSAMGSDPRMRTFAHAELASLLNPVDEPALDLLELYLAHSGNKSALAKAGYLSRPTLYSRLAKLEAKLGVVLDSAESRASLQVALLWYRMHG</sequence>
<dbReference type="InterPro" id="IPR012914">
    <property type="entry name" value="PucR_dom"/>
</dbReference>
<evidence type="ECO:0000256" key="1">
    <source>
        <dbReference type="ARBA" id="ARBA00006754"/>
    </source>
</evidence>
<evidence type="ECO:0000259" key="3">
    <source>
        <dbReference type="Pfam" id="PF13556"/>
    </source>
</evidence>
<dbReference type="Proteomes" id="UP000320717">
    <property type="component" value="Chromosome"/>
</dbReference>
<comment type="similarity">
    <text evidence="1">Belongs to the CdaR family.</text>
</comment>
<dbReference type="InterPro" id="IPR025736">
    <property type="entry name" value="PucR_C-HTH_dom"/>
</dbReference>